<accession>A5G309</accession>
<sequence>MTFFLAGIIKGVLGLGMPVITMGVPGVILSPAEAASLLLVPSFATDLWQFLDHRDAGKAMARFWPMMAGVLVVASVGSDLLAGHDARPAAAALGASLAWHSTLPAARWPCWRSPSHLRWRAWR</sequence>
<dbReference type="eggNOG" id="COG0730">
    <property type="taxonomic scope" value="Bacteria"/>
</dbReference>
<evidence type="ECO:0000313" key="6">
    <source>
        <dbReference type="EMBL" id="ABQ32241.1"/>
    </source>
</evidence>
<evidence type="ECO:0000256" key="3">
    <source>
        <dbReference type="ARBA" id="ARBA00022989"/>
    </source>
</evidence>
<keyword evidence="3 5" id="KW-1133">Transmembrane helix</keyword>
<dbReference type="AlphaFoldDB" id="A5G309"/>
<dbReference type="InterPro" id="IPR002781">
    <property type="entry name" value="TM_pro_TauE-like"/>
</dbReference>
<gene>
    <name evidence="6" type="ordered locus">Acry_3052</name>
</gene>
<dbReference type="Pfam" id="PF01925">
    <property type="entry name" value="TauE"/>
    <property type="match status" value="1"/>
</dbReference>
<evidence type="ECO:0000256" key="1">
    <source>
        <dbReference type="ARBA" id="ARBA00004141"/>
    </source>
</evidence>
<dbReference type="GO" id="GO:0005886">
    <property type="term" value="C:plasma membrane"/>
    <property type="evidence" value="ECO:0007669"/>
    <property type="project" value="UniProtKB-SubCell"/>
</dbReference>
<feature type="transmembrane region" description="Helical" evidence="5">
    <location>
        <begin position="7"/>
        <end position="28"/>
    </location>
</feature>
<keyword evidence="2 5" id="KW-0812">Transmembrane</keyword>
<keyword evidence="5" id="KW-1003">Cell membrane</keyword>
<reference evidence="6 7" key="1">
    <citation type="submission" date="2007-05" db="EMBL/GenBank/DDBJ databases">
        <title>Complete sequence of chromosome of Acidiphilium cryptum JF-5.</title>
        <authorList>
            <consortium name="US DOE Joint Genome Institute"/>
            <person name="Copeland A."/>
            <person name="Lucas S."/>
            <person name="Lapidus A."/>
            <person name="Barry K."/>
            <person name="Detter J.C."/>
            <person name="Glavina del Rio T."/>
            <person name="Hammon N."/>
            <person name="Israni S."/>
            <person name="Dalin E."/>
            <person name="Tice H."/>
            <person name="Pitluck S."/>
            <person name="Sims D."/>
            <person name="Brettin T."/>
            <person name="Bruce D."/>
            <person name="Han C."/>
            <person name="Schmutz J."/>
            <person name="Larimer F."/>
            <person name="Land M."/>
            <person name="Hauser L."/>
            <person name="Kyrpides N."/>
            <person name="Kim E."/>
            <person name="Magnuson T."/>
            <person name="Richardson P."/>
        </authorList>
    </citation>
    <scope>NUCLEOTIDE SEQUENCE [LARGE SCALE GENOMIC DNA]</scope>
    <source>
        <strain evidence="6 7">JF-5</strain>
    </source>
</reference>
<dbReference type="Proteomes" id="UP000000245">
    <property type="component" value="Chromosome"/>
</dbReference>
<dbReference type="RefSeq" id="WP_012040508.1">
    <property type="nucleotide sequence ID" value="NC_009484.1"/>
</dbReference>
<proteinExistence type="inferred from homology"/>
<feature type="transmembrane region" description="Helical" evidence="5">
    <location>
        <begin position="63"/>
        <end position="83"/>
    </location>
</feature>
<dbReference type="EMBL" id="CP000697">
    <property type="protein sequence ID" value="ABQ32241.1"/>
    <property type="molecule type" value="Genomic_DNA"/>
</dbReference>
<evidence type="ECO:0000256" key="4">
    <source>
        <dbReference type="ARBA" id="ARBA00023136"/>
    </source>
</evidence>
<evidence type="ECO:0000256" key="2">
    <source>
        <dbReference type="ARBA" id="ARBA00022692"/>
    </source>
</evidence>
<protein>
    <recommendedName>
        <fullName evidence="5">Probable membrane transporter protein</fullName>
    </recommendedName>
</protein>
<organism evidence="6 7">
    <name type="scientific">Acidiphilium cryptum (strain JF-5)</name>
    <dbReference type="NCBI Taxonomy" id="349163"/>
    <lineage>
        <taxon>Bacteria</taxon>
        <taxon>Pseudomonadati</taxon>
        <taxon>Pseudomonadota</taxon>
        <taxon>Alphaproteobacteria</taxon>
        <taxon>Acetobacterales</taxon>
        <taxon>Acidocellaceae</taxon>
        <taxon>Acidiphilium</taxon>
    </lineage>
</organism>
<evidence type="ECO:0000256" key="5">
    <source>
        <dbReference type="RuleBase" id="RU363041"/>
    </source>
</evidence>
<keyword evidence="4 5" id="KW-0472">Membrane</keyword>
<dbReference type="HOGENOM" id="CLU_2010285_0_0_5"/>
<evidence type="ECO:0000313" key="7">
    <source>
        <dbReference type="Proteomes" id="UP000000245"/>
    </source>
</evidence>
<keyword evidence="7" id="KW-1185">Reference proteome</keyword>
<name>A5G309_ACICJ</name>
<dbReference type="KEGG" id="acr:Acry_3052"/>
<comment type="similarity">
    <text evidence="5">Belongs to the 4-toluene sulfonate uptake permease (TSUP) (TC 2.A.102) family.</text>
</comment>
<comment type="subcellular location">
    <subcellularLocation>
        <location evidence="5">Cell membrane</location>
        <topology evidence="5">Multi-pass membrane protein</topology>
    </subcellularLocation>
    <subcellularLocation>
        <location evidence="1">Membrane</location>
        <topology evidence="1">Multi-pass membrane protein</topology>
    </subcellularLocation>
</comment>